<evidence type="ECO:0000313" key="2">
    <source>
        <dbReference type="EMBL" id="MBK1620673.1"/>
    </source>
</evidence>
<feature type="domain" description="MrfA-like Zn-binding" evidence="1">
    <location>
        <begin position="468"/>
        <end position="569"/>
    </location>
</feature>
<sequence length="608" mass="67326">MSKKPVGEVRPSQVITTFGPGAIVDLQTLSVVVAGVDEWQKADEQRIQEPRLERNLKVKCFYSAPPAFGEYNKKPGTLPAYLFPRYQVCSNPQCGTLSEPSEQMFKRHEKRPVFLCELCGGKSPVNPAPFIVACPSGHMDDFPWREFAHRGPTSCKQPMQLKSMGKTGTVRDLMVHCKCGEKRSVGDAFGEKKHEVVGTCRRRRPWLGPKDVDKACEHADLAETLQRGATNSWFPVVRSALSIKDAATPIGKLLNKADPDILELINNADDLDKFWTLLAKKIPELEDYAGARDAILESILKSRGECETDEIDLLLPEWEALRDPDGYSQGERSDFFSQKAEVPEKLHDVLASVIQVRKLLEVRALTGFTRLESKGGPFGGDGEEVDIAPISRNPVLDWLPAVEVRGEGLFFEFRSAVLDAWSTTPAVGIRVRAMLEAHANREEDQETISPPTEREIREKSRFIVLHTFAHAVMRALALDCGYSGASIRERIYSSIEDGREMSGVLLYTASPDSEGSLGGLIDLGTPERLGGLLQDALRDVTRCSSDPLCASHDPERHQSSNGAACHACVLVPETSCETYNAWLDRSLLVPTVATQNLAFFTPKHLGWE</sequence>
<organism evidence="2 3">
    <name type="scientific">Lamprobacter modestohalophilus</name>
    <dbReference type="NCBI Taxonomy" id="1064514"/>
    <lineage>
        <taxon>Bacteria</taxon>
        <taxon>Pseudomonadati</taxon>
        <taxon>Pseudomonadota</taxon>
        <taxon>Gammaproteobacteria</taxon>
        <taxon>Chromatiales</taxon>
        <taxon>Chromatiaceae</taxon>
        <taxon>Lamprobacter</taxon>
    </lineage>
</organism>
<dbReference type="Pfam" id="PF09369">
    <property type="entry name" value="MZB"/>
    <property type="match status" value="1"/>
</dbReference>
<comment type="caution">
    <text evidence="2">The sequence shown here is derived from an EMBL/GenBank/DDBJ whole genome shotgun (WGS) entry which is preliminary data.</text>
</comment>
<dbReference type="EMBL" id="NRRY01000045">
    <property type="protein sequence ID" value="MBK1620673.1"/>
    <property type="molecule type" value="Genomic_DNA"/>
</dbReference>
<keyword evidence="3" id="KW-1185">Reference proteome</keyword>
<dbReference type="RefSeq" id="WP_200247913.1">
    <property type="nucleotide sequence ID" value="NZ_NRRY01000045.1"/>
</dbReference>
<gene>
    <name evidence="2" type="ORF">CKO42_20015</name>
</gene>
<accession>A0A9X0WCX3</accession>
<evidence type="ECO:0000259" key="1">
    <source>
        <dbReference type="Pfam" id="PF09369"/>
    </source>
</evidence>
<proteinExistence type="predicted"/>
<reference evidence="2 3" key="1">
    <citation type="journal article" date="2020" name="Microorganisms">
        <title>Osmotic Adaptation and Compatible Solute Biosynthesis of Phototrophic Bacteria as Revealed from Genome Analyses.</title>
        <authorList>
            <person name="Imhoff J.F."/>
            <person name="Rahn T."/>
            <person name="Kunzel S."/>
            <person name="Keller A."/>
            <person name="Neulinger S.C."/>
        </authorList>
    </citation>
    <scope>NUCLEOTIDE SEQUENCE [LARGE SCALE GENOMIC DNA]</scope>
    <source>
        <strain evidence="2 3">DSM 25653</strain>
    </source>
</reference>
<evidence type="ECO:0000313" key="3">
    <source>
        <dbReference type="Proteomes" id="UP001138768"/>
    </source>
</evidence>
<dbReference type="NCBIfam" id="NF038324">
    <property type="entry name" value="DrmB_fam"/>
    <property type="match status" value="1"/>
</dbReference>
<dbReference type="Proteomes" id="UP001138768">
    <property type="component" value="Unassembled WGS sequence"/>
</dbReference>
<dbReference type="InterPro" id="IPR047721">
    <property type="entry name" value="DrmB"/>
</dbReference>
<dbReference type="AlphaFoldDB" id="A0A9X0WCX3"/>
<dbReference type="InterPro" id="IPR018973">
    <property type="entry name" value="MZB"/>
</dbReference>
<name>A0A9X0WCX3_9GAMM</name>
<protein>
    <recommendedName>
        <fullName evidence="1">MrfA-like Zn-binding domain-containing protein</fullName>
    </recommendedName>
</protein>